<dbReference type="SUPFAM" id="SSF47762">
    <property type="entry name" value="PAH2 domain"/>
    <property type="match status" value="2"/>
</dbReference>
<dbReference type="Pfam" id="PF22486">
    <property type="entry name" value="MATH_2"/>
    <property type="match status" value="1"/>
</dbReference>
<dbReference type="GO" id="GO:0000785">
    <property type="term" value="C:chromatin"/>
    <property type="evidence" value="ECO:0007669"/>
    <property type="project" value="TreeGrafter"/>
</dbReference>
<comment type="caution">
    <text evidence="7">The sequence shown here is derived from an EMBL/GenBank/DDBJ whole genome shotgun (WGS) entry which is preliminary data.</text>
</comment>
<feature type="domain" description="MATH" evidence="6">
    <location>
        <begin position="204"/>
        <end position="307"/>
    </location>
</feature>
<dbReference type="SUPFAM" id="SSF49599">
    <property type="entry name" value="TRAF domain-like"/>
    <property type="match status" value="1"/>
</dbReference>
<keyword evidence="4 5" id="KW-0539">Nucleus</keyword>
<evidence type="ECO:0000313" key="7">
    <source>
        <dbReference type="EMBL" id="GFQ01342.1"/>
    </source>
</evidence>
<dbReference type="PROSITE" id="PS50144">
    <property type="entry name" value="MATH"/>
    <property type="match status" value="1"/>
</dbReference>
<sequence>MDSKVQMSTASATINDDMSYLKSVKEAMSYIKNVKETFPDKYDEFLKIMGDFKAKRIDTSGVQLRVKEIFKGHRDLISGFNTFLPEGYEITLPSKDEPSILRKKPTVEFDEAIGFVNKIKARFQGDDHHVYKAFLHILNAYRKEHKSLREVYQEVSVLFQNNTDLLVELARFLPDTLGAASAQPGDYGPTHDAEKFVELKTCPTKKITWRIENYSKLNERVLLSEPFMFEGYKWRIYSYPDATHGYLSIYMEVIEETTTPVGEVELTVAASPPISVNNDLPVVVDPFSIEYLLHLETMDCIYTKAQSFLKSTDAHDAKSVKLLDEAVNTEEGIKAKLSKLGKRHIKELETARKEAKEIIEQSYSSVTDETACLCTDFDKFLNIQEGASKNDDGIVRAKLDELRRRRKYELEVARKEAKVLIDERVEASLRIHQLYVLITREQNEKASSEKMEDELEEWVYERSDYFL</sequence>
<dbReference type="InterPro" id="IPR002083">
    <property type="entry name" value="MATH/TRAF_dom"/>
</dbReference>
<keyword evidence="8" id="KW-1185">Reference proteome</keyword>
<dbReference type="InterPro" id="IPR036600">
    <property type="entry name" value="PAH_sf"/>
</dbReference>
<dbReference type="InterPro" id="IPR039774">
    <property type="entry name" value="Sin3-like"/>
</dbReference>
<dbReference type="PROSITE" id="PS51477">
    <property type="entry name" value="PAH"/>
    <property type="match status" value="2"/>
</dbReference>
<dbReference type="EMBL" id="BMAC01000675">
    <property type="protein sequence ID" value="GFQ01342.1"/>
    <property type="molecule type" value="Genomic_DNA"/>
</dbReference>
<dbReference type="AlphaFoldDB" id="A0A830D4M6"/>
<dbReference type="Gene3D" id="2.60.210.10">
    <property type="entry name" value="Apoptosis, Tumor Necrosis Factor Receptor Associated Protein 2, Chain A"/>
    <property type="match status" value="1"/>
</dbReference>
<dbReference type="InterPro" id="IPR008974">
    <property type="entry name" value="TRAF-like"/>
</dbReference>
<dbReference type="FunFam" id="1.20.1160.11:FF:000003">
    <property type="entry name" value="Paired amphipathic helix SIN3-like protein"/>
    <property type="match status" value="1"/>
</dbReference>
<proteinExistence type="predicted"/>
<dbReference type="Proteomes" id="UP000653305">
    <property type="component" value="Unassembled WGS sequence"/>
</dbReference>
<comment type="subcellular location">
    <subcellularLocation>
        <location evidence="1 5">Nucleus</location>
    </subcellularLocation>
</comment>
<evidence type="ECO:0000256" key="3">
    <source>
        <dbReference type="ARBA" id="ARBA00022737"/>
    </source>
</evidence>
<protein>
    <submittedName>
        <fullName evidence="7">Paired amphipathic helix protein sin3-like 4</fullName>
    </submittedName>
</protein>
<reference evidence="7" key="1">
    <citation type="submission" date="2020-07" db="EMBL/GenBank/DDBJ databases">
        <title>Ethylene signaling mediates host invasion by parasitic plants.</title>
        <authorList>
            <person name="Yoshida S."/>
        </authorList>
    </citation>
    <scope>NUCLEOTIDE SEQUENCE</scope>
    <source>
        <strain evidence="7">Okayama</strain>
    </source>
</reference>
<keyword evidence="2" id="KW-0678">Repressor</keyword>
<name>A0A830D4M6_9LAMI</name>
<dbReference type="OrthoDB" id="911495at2759"/>
<evidence type="ECO:0000256" key="5">
    <source>
        <dbReference type="PROSITE-ProRule" id="PRU00810"/>
    </source>
</evidence>
<dbReference type="GO" id="GO:0003714">
    <property type="term" value="F:transcription corepressor activity"/>
    <property type="evidence" value="ECO:0007669"/>
    <property type="project" value="InterPro"/>
</dbReference>
<evidence type="ECO:0000259" key="6">
    <source>
        <dbReference type="PROSITE" id="PS50144"/>
    </source>
</evidence>
<dbReference type="InterPro" id="IPR003822">
    <property type="entry name" value="PAH"/>
</dbReference>
<evidence type="ECO:0000256" key="4">
    <source>
        <dbReference type="ARBA" id="ARBA00023242"/>
    </source>
</evidence>
<dbReference type="GO" id="GO:0000122">
    <property type="term" value="P:negative regulation of transcription by RNA polymerase II"/>
    <property type="evidence" value="ECO:0007669"/>
    <property type="project" value="TreeGrafter"/>
</dbReference>
<accession>A0A830D4M6</accession>
<evidence type="ECO:0000256" key="1">
    <source>
        <dbReference type="ARBA" id="ARBA00004123"/>
    </source>
</evidence>
<dbReference type="PANTHER" id="PTHR12346">
    <property type="entry name" value="SIN3B-RELATED"/>
    <property type="match status" value="1"/>
</dbReference>
<evidence type="ECO:0000313" key="8">
    <source>
        <dbReference type="Proteomes" id="UP000653305"/>
    </source>
</evidence>
<dbReference type="GO" id="GO:0000118">
    <property type="term" value="C:histone deacetylase complex"/>
    <property type="evidence" value="ECO:0007669"/>
    <property type="project" value="TreeGrafter"/>
</dbReference>
<dbReference type="PANTHER" id="PTHR12346:SF0">
    <property type="entry name" value="SIN3A, ISOFORM G"/>
    <property type="match status" value="1"/>
</dbReference>
<organism evidence="7 8">
    <name type="scientific">Phtheirospermum japonicum</name>
    <dbReference type="NCBI Taxonomy" id="374723"/>
    <lineage>
        <taxon>Eukaryota</taxon>
        <taxon>Viridiplantae</taxon>
        <taxon>Streptophyta</taxon>
        <taxon>Embryophyta</taxon>
        <taxon>Tracheophyta</taxon>
        <taxon>Spermatophyta</taxon>
        <taxon>Magnoliopsida</taxon>
        <taxon>eudicotyledons</taxon>
        <taxon>Gunneridae</taxon>
        <taxon>Pentapetalae</taxon>
        <taxon>asterids</taxon>
        <taxon>lamiids</taxon>
        <taxon>Lamiales</taxon>
        <taxon>Orobanchaceae</taxon>
        <taxon>Orobanchaceae incertae sedis</taxon>
        <taxon>Phtheirospermum</taxon>
    </lineage>
</organism>
<keyword evidence="3" id="KW-0677">Repeat</keyword>
<dbReference type="Pfam" id="PF02671">
    <property type="entry name" value="PAH"/>
    <property type="match status" value="2"/>
</dbReference>
<gene>
    <name evidence="7" type="ORF">PHJA_002278100</name>
</gene>
<dbReference type="FunFam" id="1.20.1160.11:FF:000001">
    <property type="entry name" value="Paired amphipathic helix protein Sin3"/>
    <property type="match status" value="1"/>
</dbReference>
<evidence type="ECO:0000256" key="2">
    <source>
        <dbReference type="ARBA" id="ARBA00022491"/>
    </source>
</evidence>
<dbReference type="CDD" id="cd00121">
    <property type="entry name" value="MATH"/>
    <property type="match status" value="1"/>
</dbReference>
<dbReference type="Gene3D" id="1.20.1160.11">
    <property type="entry name" value="Paired amphipathic helix"/>
    <property type="match status" value="2"/>
</dbReference>